<keyword evidence="1" id="KW-0812">Transmembrane</keyword>
<dbReference type="OrthoDB" id="1734391at2"/>
<comment type="caution">
    <text evidence="2">The sequence shown here is derived from an EMBL/GenBank/DDBJ whole genome shotgun (WGS) entry which is preliminary data.</text>
</comment>
<accession>A0A3L9DN45</accession>
<dbReference type="Proteomes" id="UP000279194">
    <property type="component" value="Unassembled WGS sequence"/>
</dbReference>
<dbReference type="EMBL" id="RCVM01000026">
    <property type="protein sequence ID" value="RLY01547.1"/>
    <property type="molecule type" value="Genomic_DNA"/>
</dbReference>
<proteinExistence type="predicted"/>
<protein>
    <submittedName>
        <fullName evidence="2">Uncharacterized protein</fullName>
    </submittedName>
</protein>
<evidence type="ECO:0000256" key="1">
    <source>
        <dbReference type="SAM" id="Phobius"/>
    </source>
</evidence>
<keyword evidence="1" id="KW-1133">Transmembrane helix</keyword>
<evidence type="ECO:0000313" key="3">
    <source>
        <dbReference type="Proteomes" id="UP000279194"/>
    </source>
</evidence>
<dbReference type="AlphaFoldDB" id="A0A3L9DN45"/>
<reference evidence="2 3" key="1">
    <citation type="submission" date="2018-10" db="EMBL/GenBank/DDBJ databases">
        <title>Streptococcus hillyeri sp. nov., isolated from equine tracheal sample.</title>
        <authorList>
            <person name="Macfadyen A.C."/>
            <person name="Waller A."/>
            <person name="Paterson G.K."/>
        </authorList>
    </citation>
    <scope>NUCLEOTIDE SEQUENCE [LARGE SCALE GENOMIC DNA]</scope>
    <source>
        <strain evidence="2 3">28462</strain>
    </source>
</reference>
<evidence type="ECO:0000313" key="2">
    <source>
        <dbReference type="EMBL" id="RLY01547.1"/>
    </source>
</evidence>
<keyword evidence="1" id="KW-0472">Membrane</keyword>
<feature type="transmembrane region" description="Helical" evidence="1">
    <location>
        <begin position="67"/>
        <end position="85"/>
    </location>
</feature>
<dbReference type="RefSeq" id="WP_121836314.1">
    <property type="nucleotide sequence ID" value="NZ_RCVM01000026.1"/>
</dbReference>
<organism evidence="2 3">
    <name type="scientific">Streptococcus hillyeri</name>
    <dbReference type="NCBI Taxonomy" id="2282420"/>
    <lineage>
        <taxon>Bacteria</taxon>
        <taxon>Bacillati</taxon>
        <taxon>Bacillota</taxon>
        <taxon>Bacilli</taxon>
        <taxon>Lactobacillales</taxon>
        <taxon>Streptococcaceae</taxon>
        <taxon>Streptococcus</taxon>
    </lineage>
</organism>
<sequence>MLFFWMFIVFVLLTGIWRVSELFSSFDERQRYYQLKGYQLAIAGVFAVATVLFFVEERPAWLDFRNSLFLIMVGGVIPFIVYSIWHDAYFEARKKQWEEVIYLLVILLIEFSSWKVISSEHFNLKDSFSAIMQAIWFGAAGLTIFLKLIIRHFEDKE</sequence>
<feature type="transmembrane region" description="Helical" evidence="1">
    <location>
        <begin position="100"/>
        <end position="118"/>
    </location>
</feature>
<name>A0A3L9DN45_9STRE</name>
<keyword evidence="3" id="KW-1185">Reference proteome</keyword>
<gene>
    <name evidence="2" type="ORF">EAF07_09475</name>
</gene>
<feature type="transmembrane region" description="Helical" evidence="1">
    <location>
        <begin position="130"/>
        <end position="150"/>
    </location>
</feature>
<feature type="transmembrane region" description="Helical" evidence="1">
    <location>
        <begin position="37"/>
        <end position="55"/>
    </location>
</feature>